<dbReference type="Pfam" id="PF01369">
    <property type="entry name" value="Sec7"/>
    <property type="match status" value="1"/>
</dbReference>
<dbReference type="EMBL" id="ML975166">
    <property type="protein sequence ID" value="KAF1810386.1"/>
    <property type="molecule type" value="Genomic_DNA"/>
</dbReference>
<dbReference type="InterPro" id="IPR000904">
    <property type="entry name" value="Sec7_dom"/>
</dbReference>
<organism evidence="3">
    <name type="scientific">Eremomyces bilateralis CBS 781.70</name>
    <dbReference type="NCBI Taxonomy" id="1392243"/>
    <lineage>
        <taxon>Eukaryota</taxon>
        <taxon>Fungi</taxon>
        <taxon>Dikarya</taxon>
        <taxon>Ascomycota</taxon>
        <taxon>Pezizomycotina</taxon>
        <taxon>Dothideomycetes</taxon>
        <taxon>Dothideomycetes incertae sedis</taxon>
        <taxon>Eremomycetales</taxon>
        <taxon>Eremomycetaceae</taxon>
        <taxon>Eremomyces</taxon>
    </lineage>
</organism>
<feature type="compositionally biased region" description="Polar residues" evidence="1">
    <location>
        <begin position="470"/>
        <end position="486"/>
    </location>
</feature>
<dbReference type="PROSITE" id="PS50190">
    <property type="entry name" value="SEC7"/>
    <property type="match status" value="1"/>
</dbReference>
<feature type="compositionally biased region" description="Basic and acidic residues" evidence="1">
    <location>
        <begin position="1513"/>
        <end position="1536"/>
    </location>
</feature>
<dbReference type="RefSeq" id="XP_033532017.1">
    <property type="nucleotide sequence ID" value="XM_033676614.1"/>
</dbReference>
<accession>A0A6G1FXJ2</accession>
<dbReference type="PANTHER" id="PTHR10663:SF388">
    <property type="entry name" value="GOLGI-SPECIFIC BREFELDIN A-RESISTANCE GUANINE NUCLEOTIDE EXCHANGE FACTOR 1"/>
    <property type="match status" value="1"/>
</dbReference>
<keyword evidence="4" id="KW-1185">Reference proteome</keyword>
<dbReference type="PANTHER" id="PTHR10663">
    <property type="entry name" value="GUANYL-NUCLEOTIDE EXCHANGE FACTOR"/>
    <property type="match status" value="1"/>
</dbReference>
<reference evidence="5" key="2">
    <citation type="submission" date="2020-04" db="EMBL/GenBank/DDBJ databases">
        <authorList>
            <consortium name="NCBI Genome Project"/>
        </authorList>
    </citation>
    <scope>NUCLEOTIDE SEQUENCE</scope>
    <source>
        <strain evidence="5">CBS 781.70</strain>
    </source>
</reference>
<feature type="compositionally biased region" description="Basic and acidic residues" evidence="1">
    <location>
        <begin position="300"/>
        <end position="311"/>
    </location>
</feature>
<evidence type="ECO:0000313" key="3">
    <source>
        <dbReference type="EMBL" id="KAF1810386.1"/>
    </source>
</evidence>
<dbReference type="GO" id="GO:0005085">
    <property type="term" value="F:guanyl-nucleotide exchange factor activity"/>
    <property type="evidence" value="ECO:0007669"/>
    <property type="project" value="InterPro"/>
</dbReference>
<dbReference type="GO" id="GO:0016192">
    <property type="term" value="P:vesicle-mediated transport"/>
    <property type="evidence" value="ECO:0007669"/>
    <property type="project" value="UniProtKB-ARBA"/>
</dbReference>
<dbReference type="InterPro" id="IPR016024">
    <property type="entry name" value="ARM-type_fold"/>
</dbReference>
<dbReference type="Gene3D" id="1.10.1000.11">
    <property type="entry name" value="Arf Nucleotide-binding Site Opener,domain 2"/>
    <property type="match status" value="1"/>
</dbReference>
<dbReference type="SUPFAM" id="SSF48425">
    <property type="entry name" value="Sec7 domain"/>
    <property type="match status" value="1"/>
</dbReference>
<reference evidence="3 5" key="1">
    <citation type="submission" date="2020-01" db="EMBL/GenBank/DDBJ databases">
        <authorList>
            <consortium name="DOE Joint Genome Institute"/>
            <person name="Haridas S."/>
            <person name="Albert R."/>
            <person name="Binder M."/>
            <person name="Bloem J."/>
            <person name="Labutti K."/>
            <person name="Salamov A."/>
            <person name="Andreopoulos B."/>
            <person name="Baker S.E."/>
            <person name="Barry K."/>
            <person name="Bills G."/>
            <person name="Bluhm B.H."/>
            <person name="Cannon C."/>
            <person name="Castanera R."/>
            <person name="Culley D.E."/>
            <person name="Daum C."/>
            <person name="Ezra D."/>
            <person name="Gonzalez J.B."/>
            <person name="Henrissat B."/>
            <person name="Kuo A."/>
            <person name="Liang C."/>
            <person name="Lipzen A."/>
            <person name="Lutzoni F."/>
            <person name="Magnuson J."/>
            <person name="Mondo S."/>
            <person name="Nolan M."/>
            <person name="Ohm R."/>
            <person name="Pangilinan J."/>
            <person name="Park H.-J."/>
            <person name="Ramirez L."/>
            <person name="Alfaro M."/>
            <person name="Sun H."/>
            <person name="Tritt A."/>
            <person name="Yoshinaga Y."/>
            <person name="Zwiers L.-H."/>
            <person name="Turgeon B.G."/>
            <person name="Goodwin S.B."/>
            <person name="Spatafora J.W."/>
            <person name="Crous P.W."/>
            <person name="Grigoriev I.V."/>
        </authorList>
    </citation>
    <scope>NUCLEOTIDE SEQUENCE</scope>
    <source>
        <strain evidence="3 5">CBS 781.70</strain>
    </source>
</reference>
<sequence>MRLSSISVAVDPVALVMTECITVTSAMRKHARWAHSSVSAILGGGVTSGLAKPLASDLKRKEEDAEGEALASRWGLRGKKGKSLQDNPLMSAFSKLRGELKGCKDVKTFDTPSLLHPFLQVIRSSSTTAPITSLALIAITKFLSYDIISKASPRLPLAMQLLSSAITHCRFEASDNAADDVVLLRILKLMERMISGPVGDILGDESVCELMETGLSMCSQNRLSEVLRRAAEISMVSMCQVIFERLKHLELEAGDKPTALDEKTKHDMESVRMDSAVAGNELTVPESKNEDTISNGSAERTSEGDTEDTTKDLNASQLDLSEAEATEDTAEIKPYSLPSIRELLRVLVDLLDPHDKQRTDTMRIMALRIVDVALEVAGPSIANHPSLASLAKDTLCRHLFQLVRSENMAILNESLRVAGTLLATCRKVLKLQQELFLSYLITCLFPRVEIPHEPGIDPRLYAGIPQTASLAKPSSQNNQGHSSGRSTPVPVKDRQKLGLEGGQRRPEAREAMIESIGALVRLPAFMAELFVNYDCDVDRNDLCMDMVGLLSRNAIPDSATWSTTNVPPLCLDSLLGLIQSMSDRLDDEHCPRALPDLERLRERRRLKTVIIKGASKFNENPKGGIAFLASQGVIDDPNSPHSVAHFLKATSRVDKRVLGDFISKRNNEEILDAFMESFNFSGQRIDEALRQLLHTFRLPGESALIERIVTIFTEKYCRMAAPEGIADKDAAFVLTYAIIMLNTDQHNPNLKSAARMTILDFSRNLRGVNSGDDFDPQFLQDIYDSIKTNEIILPEEHNTKHAYDHGWKELLMKVSTSSDLILCDTNIFDADVFAATWKPIVSTLSYVFMSASDDAVFSRVITGFHQCAQLAAKYNVNEALDHIIFCLSSISTLASETPPNTSLNTEVQAGEKSVMVSETAVRFGRDFRAQLAVVVLFKVINGNEAAIRDGWTPVVRIFLNLFVNSLIPAPGGTIKLNLDLPPIPLQPPVQIIDRGERNSEAGGLFSTLSSYVSSFANDEPPEPSDQELEYTLCTVDCIGTCNIEEVFANISQMPLNTLNSLVSALLSQLPEDASPRVIVVKPEMPPPSPIRPNGHKARNTAAVYDSRTVFILELATILTLRDEPSIETLGKDAAEALQSVIRDASNFHYIVISRAVFYLFSLLKASGNHDFIRAPVVLHQISSFDQELLQNTAAPLIRGLSECIETPSGLRNELVTSPDFWSILDSLHAIADEAPKVFSLTEQLITGPHSCLSSDNYERAIELLNNFATAGSIGTIDEQRRDHAARRGKKPVKLKENDVVARGVTSIHLIYTVTGRIPTFIEQSHLEATEAWNAYWSPIFRALTMQCLNPCREVRHHALSCLQRTLLSKDLTSPDHTEWTAIFGDVLFPLINQLLKPEVFQSDPVGMGETRVQAATMLCKIFLHYLVALSEWEGMLDLWIKILSIMDRLMNSGQGDNLEEAVPESLKNILLVMSSGGYLASPNEKPEQEELWNETWTRLDRFLPNLFAELFPEETKVQKKQPKLKEEEKSADKQDPEQDEVD</sequence>
<dbReference type="InterPro" id="IPR056604">
    <property type="entry name" value="GBF1-like_TPR"/>
</dbReference>
<dbReference type="InterPro" id="IPR035999">
    <property type="entry name" value="Sec7_dom_sf"/>
</dbReference>
<dbReference type="InterPro" id="IPR023394">
    <property type="entry name" value="Sec7_C_sf"/>
</dbReference>
<dbReference type="OrthoDB" id="10258608at2759"/>
<dbReference type="Pfam" id="PF12783">
    <property type="entry name" value="Sec7-like_HUS"/>
    <property type="match status" value="1"/>
</dbReference>
<dbReference type="Proteomes" id="UP000504638">
    <property type="component" value="Unplaced"/>
</dbReference>
<evidence type="ECO:0000313" key="4">
    <source>
        <dbReference type="Proteomes" id="UP000504638"/>
    </source>
</evidence>
<feature type="domain" description="SEC7" evidence="2">
    <location>
        <begin position="599"/>
        <end position="789"/>
    </location>
</feature>
<evidence type="ECO:0000259" key="2">
    <source>
        <dbReference type="PROSITE" id="PS50190"/>
    </source>
</evidence>
<evidence type="ECO:0000313" key="5">
    <source>
        <dbReference type="RefSeq" id="XP_033532017.1"/>
    </source>
</evidence>
<dbReference type="SUPFAM" id="SSF48371">
    <property type="entry name" value="ARM repeat"/>
    <property type="match status" value="1"/>
</dbReference>
<feature type="compositionally biased region" description="Basic and acidic residues" evidence="1">
    <location>
        <begin position="491"/>
        <end position="506"/>
    </location>
</feature>
<gene>
    <name evidence="3 5" type="ORF">P152DRAFT_401451</name>
</gene>
<dbReference type="InterPro" id="IPR032691">
    <property type="entry name" value="Mon2/Sec7/BIG1-like_HUS"/>
</dbReference>
<dbReference type="Gene3D" id="1.10.220.20">
    <property type="match status" value="1"/>
</dbReference>
<feature type="region of interest" description="Disordered" evidence="1">
    <location>
        <begin position="276"/>
        <end position="329"/>
    </location>
</feature>
<dbReference type="GO" id="GO:0032012">
    <property type="term" value="P:regulation of ARF protein signal transduction"/>
    <property type="evidence" value="ECO:0007669"/>
    <property type="project" value="InterPro"/>
</dbReference>
<dbReference type="CDD" id="cd00171">
    <property type="entry name" value="Sec7"/>
    <property type="match status" value="1"/>
</dbReference>
<dbReference type="SMART" id="SM00222">
    <property type="entry name" value="Sec7"/>
    <property type="match status" value="1"/>
</dbReference>
<feature type="region of interest" description="Disordered" evidence="1">
    <location>
        <begin position="1513"/>
        <end position="1542"/>
    </location>
</feature>
<protein>
    <submittedName>
        <fullName evidence="3 5">Sec7-domain-containing protein</fullName>
    </submittedName>
</protein>
<feature type="region of interest" description="Disordered" evidence="1">
    <location>
        <begin position="470"/>
        <end position="506"/>
    </location>
</feature>
<proteinExistence type="predicted"/>
<name>A0A6G1FXJ2_9PEZI</name>
<dbReference type="Pfam" id="PF23325">
    <property type="entry name" value="TPR_28"/>
    <property type="match status" value="1"/>
</dbReference>
<reference evidence="5" key="3">
    <citation type="submission" date="2025-04" db="UniProtKB">
        <authorList>
            <consortium name="RefSeq"/>
        </authorList>
    </citation>
    <scope>IDENTIFICATION</scope>
    <source>
        <strain evidence="5">CBS 781.70</strain>
    </source>
</reference>
<dbReference type="GO" id="GO:0005794">
    <property type="term" value="C:Golgi apparatus"/>
    <property type="evidence" value="ECO:0007669"/>
    <property type="project" value="UniProtKB-ARBA"/>
</dbReference>
<dbReference type="GeneID" id="54417184"/>
<evidence type="ECO:0000256" key="1">
    <source>
        <dbReference type="SAM" id="MobiDB-lite"/>
    </source>
</evidence>